<dbReference type="KEGG" id="kak:Kalk_06470"/>
<dbReference type="OrthoDB" id="9803781at2"/>
<dbReference type="InterPro" id="IPR033399">
    <property type="entry name" value="TP_0789-like"/>
</dbReference>
<name>A0A2K9LIJ6_9GAMM</name>
<dbReference type="RefSeq" id="WP_101893419.1">
    <property type="nucleotide sequence ID" value="NZ_CP022684.1"/>
</dbReference>
<evidence type="ECO:0000259" key="2">
    <source>
        <dbReference type="Pfam" id="PF17131"/>
    </source>
</evidence>
<organism evidence="3 4">
    <name type="scientific">Ketobacter alkanivorans</name>
    <dbReference type="NCBI Taxonomy" id="1917421"/>
    <lineage>
        <taxon>Bacteria</taxon>
        <taxon>Pseudomonadati</taxon>
        <taxon>Pseudomonadota</taxon>
        <taxon>Gammaproteobacteria</taxon>
        <taxon>Pseudomonadales</taxon>
        <taxon>Ketobacteraceae</taxon>
        <taxon>Ketobacter</taxon>
    </lineage>
</organism>
<dbReference type="EMBL" id="CP022684">
    <property type="protein sequence ID" value="AUM12083.1"/>
    <property type="molecule type" value="Genomic_DNA"/>
</dbReference>
<feature type="chain" id="PRO_5014668991" evidence="1">
    <location>
        <begin position="23"/>
        <end position="268"/>
    </location>
</feature>
<proteinExistence type="predicted"/>
<feature type="signal peptide" evidence="1">
    <location>
        <begin position="1"/>
        <end position="22"/>
    </location>
</feature>
<keyword evidence="3" id="KW-0449">Lipoprotein</keyword>
<dbReference type="AlphaFoldDB" id="A0A2K9LIJ6"/>
<evidence type="ECO:0000313" key="3">
    <source>
        <dbReference type="EMBL" id="AUM12083.1"/>
    </source>
</evidence>
<dbReference type="Proteomes" id="UP000235116">
    <property type="component" value="Chromosome"/>
</dbReference>
<sequence length="268" mass="30861">MTLLQKASLAYTLIALAGSAYAEPELTVNDIITKANNVAFYQGNDGRAETRMKIVDSSGREQIRQFTILRKDNEDGGNQQFYVLFQRPSDVKRTAFLVKKNVGGDDDRWLYLPSLDLVKRISAGDKRTSFVGSDFYYEDVSGRALSEDRHELLETTDTHYVIDNHPKDPASVEFKHYKVWVNKSTFLPERTEYFDEQEKLFRSVESLEHNIIDGYATVTKMKVSDFRTGGFTLSEIRFIKYDIGLPDSVFSERSLRSPPQEWLKRPEK</sequence>
<dbReference type="CDD" id="cd16329">
    <property type="entry name" value="LolA_like"/>
    <property type="match status" value="1"/>
</dbReference>
<evidence type="ECO:0000313" key="4">
    <source>
        <dbReference type="Proteomes" id="UP000235116"/>
    </source>
</evidence>
<evidence type="ECO:0000256" key="1">
    <source>
        <dbReference type="SAM" id="SignalP"/>
    </source>
</evidence>
<feature type="domain" description="Uncharacterized protein TP-0789" evidence="2">
    <location>
        <begin position="77"/>
        <end position="256"/>
    </location>
</feature>
<protein>
    <submittedName>
        <fullName evidence="3">Outer membrane lipoprotein-sorting protein</fullName>
    </submittedName>
</protein>
<keyword evidence="1" id="KW-0732">Signal</keyword>
<keyword evidence="4" id="KW-1185">Reference proteome</keyword>
<dbReference type="Pfam" id="PF17131">
    <property type="entry name" value="LolA_like"/>
    <property type="match status" value="1"/>
</dbReference>
<reference evidence="4" key="1">
    <citation type="submission" date="2017-08" db="EMBL/GenBank/DDBJ databases">
        <title>Direct submision.</title>
        <authorList>
            <person name="Kim S.-J."/>
            <person name="Rhee S.-K."/>
        </authorList>
    </citation>
    <scope>NUCLEOTIDE SEQUENCE [LARGE SCALE GENOMIC DNA]</scope>
    <source>
        <strain evidence="4">GI5</strain>
    </source>
</reference>
<accession>A0A2K9LIJ6</accession>
<gene>
    <name evidence="3" type="ORF">Kalk_06470</name>
</gene>
<dbReference type="Gene3D" id="2.50.20.10">
    <property type="entry name" value="Lipoprotein localisation LolA/LolB/LppX"/>
    <property type="match status" value="1"/>
</dbReference>